<keyword evidence="7" id="KW-0406">Ion transport</keyword>
<keyword evidence="6" id="KW-0408">Iron</keyword>
<dbReference type="EMBL" id="JFHR01000021">
    <property type="protein sequence ID" value="KEQ53560.1"/>
    <property type="molecule type" value="Genomic_DNA"/>
</dbReference>
<keyword evidence="5 11" id="KW-0812">Transmembrane</keyword>
<evidence type="ECO:0000256" key="13">
    <source>
        <dbReference type="SAM" id="SignalP"/>
    </source>
</evidence>
<keyword evidence="2 11" id="KW-0813">Transport</keyword>
<evidence type="ECO:0000256" key="2">
    <source>
        <dbReference type="ARBA" id="ARBA00022448"/>
    </source>
</evidence>
<evidence type="ECO:0000259" key="14">
    <source>
        <dbReference type="Pfam" id="PF00593"/>
    </source>
</evidence>
<evidence type="ECO:0000256" key="4">
    <source>
        <dbReference type="ARBA" id="ARBA00022496"/>
    </source>
</evidence>
<keyword evidence="13" id="KW-0732">Signal</keyword>
<keyword evidence="10 11" id="KW-0998">Cell outer membrane</keyword>
<feature type="domain" description="TonB-dependent receptor plug" evidence="15">
    <location>
        <begin position="55"/>
        <end position="161"/>
    </location>
</feature>
<feature type="chain" id="PRO_5001763234" evidence="13">
    <location>
        <begin position="20"/>
        <end position="778"/>
    </location>
</feature>
<evidence type="ECO:0000313" key="16">
    <source>
        <dbReference type="EMBL" id="KEQ53560.1"/>
    </source>
</evidence>
<dbReference type="OrthoDB" id="7455607at2"/>
<dbReference type="RefSeq" id="WP_037451148.1">
    <property type="nucleotide sequence ID" value="NZ_JFHR01000021.1"/>
</dbReference>
<evidence type="ECO:0000256" key="1">
    <source>
        <dbReference type="ARBA" id="ARBA00004571"/>
    </source>
</evidence>
<evidence type="ECO:0000256" key="7">
    <source>
        <dbReference type="ARBA" id="ARBA00023065"/>
    </source>
</evidence>
<dbReference type="GO" id="GO:0006826">
    <property type="term" value="P:iron ion transport"/>
    <property type="evidence" value="ECO:0007669"/>
    <property type="project" value="UniProtKB-KW"/>
</dbReference>
<dbReference type="PANTHER" id="PTHR32552">
    <property type="entry name" value="FERRICHROME IRON RECEPTOR-RELATED"/>
    <property type="match status" value="1"/>
</dbReference>
<dbReference type="PANTHER" id="PTHR32552:SF81">
    <property type="entry name" value="TONB-DEPENDENT OUTER MEMBRANE RECEPTOR"/>
    <property type="match status" value="1"/>
</dbReference>
<evidence type="ECO:0000256" key="11">
    <source>
        <dbReference type="PROSITE-ProRule" id="PRU01360"/>
    </source>
</evidence>
<keyword evidence="9 11" id="KW-0472">Membrane</keyword>
<evidence type="ECO:0000256" key="10">
    <source>
        <dbReference type="ARBA" id="ARBA00023237"/>
    </source>
</evidence>
<name>A0A081RED7_SPHCR</name>
<evidence type="ECO:0000256" key="6">
    <source>
        <dbReference type="ARBA" id="ARBA00023004"/>
    </source>
</evidence>
<feature type="signal peptide" evidence="13">
    <location>
        <begin position="1"/>
        <end position="19"/>
    </location>
</feature>
<evidence type="ECO:0000313" key="17">
    <source>
        <dbReference type="Proteomes" id="UP000028411"/>
    </source>
</evidence>
<dbReference type="Gene3D" id="2.40.170.20">
    <property type="entry name" value="TonB-dependent receptor, beta-barrel domain"/>
    <property type="match status" value="1"/>
</dbReference>
<accession>A0A081RED7</accession>
<evidence type="ECO:0000256" key="5">
    <source>
        <dbReference type="ARBA" id="ARBA00022692"/>
    </source>
</evidence>
<dbReference type="InterPro" id="IPR039426">
    <property type="entry name" value="TonB-dep_rcpt-like"/>
</dbReference>
<dbReference type="PATRIC" id="fig|46429.4.peg.2111"/>
<dbReference type="GO" id="GO:0009279">
    <property type="term" value="C:cell outer membrane"/>
    <property type="evidence" value="ECO:0007669"/>
    <property type="project" value="UniProtKB-SubCell"/>
</dbReference>
<dbReference type="InterPro" id="IPR012910">
    <property type="entry name" value="Plug_dom"/>
</dbReference>
<evidence type="ECO:0000256" key="3">
    <source>
        <dbReference type="ARBA" id="ARBA00022452"/>
    </source>
</evidence>
<gene>
    <name evidence="16" type="ORF">BV95_02141</name>
</gene>
<keyword evidence="3 11" id="KW-1134">Transmembrane beta strand</keyword>
<dbReference type="InterPro" id="IPR000531">
    <property type="entry name" value="Beta-barrel_TonB"/>
</dbReference>
<dbReference type="CDD" id="cd01347">
    <property type="entry name" value="ligand_gated_channel"/>
    <property type="match status" value="1"/>
</dbReference>
<dbReference type="Pfam" id="PF00593">
    <property type="entry name" value="TonB_dep_Rec_b-barrel"/>
    <property type="match status" value="1"/>
</dbReference>
<comment type="similarity">
    <text evidence="11 12">Belongs to the TonB-dependent receptor family.</text>
</comment>
<dbReference type="InterPro" id="IPR036942">
    <property type="entry name" value="Beta-barrel_TonB_sf"/>
</dbReference>
<keyword evidence="4" id="KW-0410">Iron transport</keyword>
<comment type="subcellular location">
    <subcellularLocation>
        <location evidence="1 11">Cell outer membrane</location>
        <topology evidence="1 11">Multi-pass membrane protein</topology>
    </subcellularLocation>
</comment>
<reference evidence="16 17" key="1">
    <citation type="submission" date="2014-02" db="EMBL/GenBank/DDBJ databases">
        <title>Whole genome sequence of Sphingobium chlorophenolicum NBRC 16172.</title>
        <authorList>
            <person name="Gan H.M."/>
            <person name="Gan H.Y."/>
            <person name="Chew T.H."/>
            <person name="Savka M.A."/>
        </authorList>
    </citation>
    <scope>NUCLEOTIDE SEQUENCE [LARGE SCALE GENOMIC DNA]</scope>
    <source>
        <strain evidence="16 17">NBRC 16172</strain>
    </source>
</reference>
<evidence type="ECO:0000256" key="8">
    <source>
        <dbReference type="ARBA" id="ARBA00023077"/>
    </source>
</evidence>
<dbReference type="Pfam" id="PF07715">
    <property type="entry name" value="Plug"/>
    <property type="match status" value="1"/>
</dbReference>
<keyword evidence="8 12" id="KW-0798">TonB box</keyword>
<dbReference type="AlphaFoldDB" id="A0A081RED7"/>
<dbReference type="Proteomes" id="UP000028411">
    <property type="component" value="Unassembled WGS sequence"/>
</dbReference>
<proteinExistence type="inferred from homology"/>
<evidence type="ECO:0000256" key="12">
    <source>
        <dbReference type="RuleBase" id="RU003357"/>
    </source>
</evidence>
<comment type="caution">
    <text evidence="16">The sequence shown here is derived from an EMBL/GenBank/DDBJ whole genome shotgun (WGS) entry which is preliminary data.</text>
</comment>
<protein>
    <submittedName>
        <fullName evidence="16">TonB-dependent receptor</fullName>
    </submittedName>
</protein>
<dbReference type="eggNOG" id="COG4774">
    <property type="taxonomic scope" value="Bacteria"/>
</dbReference>
<evidence type="ECO:0000256" key="9">
    <source>
        <dbReference type="ARBA" id="ARBA00023136"/>
    </source>
</evidence>
<evidence type="ECO:0000259" key="15">
    <source>
        <dbReference type="Pfam" id="PF07715"/>
    </source>
</evidence>
<sequence length="778" mass="84434">MSKSIFFSCVALSALTVPAAGLAQTATQPATEQASADNSFGDIVVTASKRAESINSVPMSITAASGDQLIRQGVTGPADLAKIVPGFSFVPTPNGTTVFSLRGVGFNDPSIGARPTVSVYVDEAPLPFTVMTVGAQLDVERVEVLKGPQGTLFGSNATGGAVNYVAAKPTDEFHAGFDASYGRFNTVDLQGYLSGPITDTLGVRVSGRIQRSDDWQKSYTRHDTNGAQNVRYGRILLDWKPTDKLTATLNVNGFKDRSETAAQQLTAIRLLAPTQVSKVPWLGVYPLSPENARAADWNPGVDYRRDNHMYQIVGRLDYELSDAFTLTSLTAWSDYHQRQNVDSDGLSYSTWNISNRGSASSFSQELRLSGDFGSAKFILGGNYSRDKTFEEATTDNTQATSAYTLGAFGVQGLTGVRTAQKFKNYAVFGNVDFDLTSNVTLHAGARYTKSDLDYTACVRAIGSSIPAFMNYFNSSRATLNLPPLTLADFQNECVTVDANFRPGAFTSSLNEDNVSWRFGLDYKISADTLLYANISRGFKGGSAPTGSPLLLSALKAITQEQVTAYEAGFKASFIDRALQVNGAVFYYDYLDKQLRGRIASGSPFFGPQQATVNIPKSKVTGAELQVIARPVEGLNITVGGTYLDSKVRGSFQNYTILGALAEFGGESFPFTPKWQLVSDAEYEFPVNNNLKGFAGAAATYRTKTFAGFGEDPLLKIDGYALVDLRAGIADSDDKWRLTAFVQNVGNKYYWFNVDKVTDTVRRLAGMPRTYGVRLSYRY</sequence>
<dbReference type="SUPFAM" id="SSF56935">
    <property type="entry name" value="Porins"/>
    <property type="match status" value="1"/>
</dbReference>
<dbReference type="PROSITE" id="PS52016">
    <property type="entry name" value="TONB_DEPENDENT_REC_3"/>
    <property type="match status" value="1"/>
</dbReference>
<organism evidence="16 17">
    <name type="scientific">Sphingobium chlorophenolicum</name>
    <dbReference type="NCBI Taxonomy" id="46429"/>
    <lineage>
        <taxon>Bacteria</taxon>
        <taxon>Pseudomonadati</taxon>
        <taxon>Pseudomonadota</taxon>
        <taxon>Alphaproteobacteria</taxon>
        <taxon>Sphingomonadales</taxon>
        <taxon>Sphingomonadaceae</taxon>
        <taxon>Sphingobium</taxon>
    </lineage>
</organism>
<keyword evidence="16" id="KW-0675">Receptor</keyword>
<feature type="domain" description="TonB-dependent receptor-like beta-barrel" evidence="14">
    <location>
        <begin position="292"/>
        <end position="744"/>
    </location>
</feature>